<dbReference type="AlphaFoldDB" id="A0A8D8PS48"/>
<dbReference type="EMBL" id="HBUF01023523">
    <property type="protein sequence ID" value="CAG6611993.1"/>
    <property type="molecule type" value="Transcribed_RNA"/>
</dbReference>
<dbReference type="EMBL" id="HBUF01023525">
    <property type="protein sequence ID" value="CAG6611999.1"/>
    <property type="molecule type" value="Transcribed_RNA"/>
</dbReference>
<sequence>MYSFFINFYQSFKLAYVYLPCLYCCGKRAQICFPLSVIFINKILALENDLRYWRIKLKKKNPELNFFSPHIFAFETMGPWSAETKKLVNEMGEKLPALSGDIRSTSYLK</sequence>
<dbReference type="EMBL" id="HBUF01023529">
    <property type="protein sequence ID" value="CAG6612009.1"/>
    <property type="molecule type" value="Transcribed_RNA"/>
</dbReference>
<protein>
    <submittedName>
        <fullName evidence="1">Uncharacterized protein</fullName>
    </submittedName>
</protein>
<proteinExistence type="predicted"/>
<dbReference type="EMBL" id="HBUF01023528">
    <property type="protein sequence ID" value="CAG6612006.1"/>
    <property type="molecule type" value="Transcribed_RNA"/>
</dbReference>
<reference evidence="1" key="1">
    <citation type="submission" date="2021-05" db="EMBL/GenBank/DDBJ databases">
        <authorList>
            <person name="Alioto T."/>
            <person name="Alioto T."/>
            <person name="Gomez Garrido J."/>
        </authorList>
    </citation>
    <scope>NUCLEOTIDE SEQUENCE</scope>
</reference>
<name>A0A8D8PS48_9HEMI</name>
<organism evidence="1">
    <name type="scientific">Cacopsylla melanoneura</name>
    <dbReference type="NCBI Taxonomy" id="428564"/>
    <lineage>
        <taxon>Eukaryota</taxon>
        <taxon>Metazoa</taxon>
        <taxon>Ecdysozoa</taxon>
        <taxon>Arthropoda</taxon>
        <taxon>Hexapoda</taxon>
        <taxon>Insecta</taxon>
        <taxon>Pterygota</taxon>
        <taxon>Neoptera</taxon>
        <taxon>Paraneoptera</taxon>
        <taxon>Hemiptera</taxon>
        <taxon>Sternorrhyncha</taxon>
        <taxon>Psylloidea</taxon>
        <taxon>Psyllidae</taxon>
        <taxon>Psyllinae</taxon>
        <taxon>Cacopsylla</taxon>
    </lineage>
</organism>
<accession>A0A8D8PS48</accession>
<evidence type="ECO:0000313" key="1">
    <source>
        <dbReference type="EMBL" id="CAG6612009.1"/>
    </source>
</evidence>
<dbReference type="EMBL" id="HBUF01023524">
    <property type="protein sequence ID" value="CAG6611996.1"/>
    <property type="molecule type" value="Transcribed_RNA"/>
</dbReference>